<name>A0A1J1INW4_9DIPT</name>
<feature type="compositionally biased region" description="Acidic residues" evidence="3">
    <location>
        <begin position="952"/>
        <end position="964"/>
    </location>
</feature>
<evidence type="ECO:0000256" key="2">
    <source>
        <dbReference type="SAM" id="Coils"/>
    </source>
</evidence>
<proteinExistence type="predicted"/>
<feature type="compositionally biased region" description="Polar residues" evidence="3">
    <location>
        <begin position="93"/>
        <end position="114"/>
    </location>
</feature>
<feature type="domain" description="Myosin tail" evidence="4">
    <location>
        <begin position="266"/>
        <end position="680"/>
    </location>
</feature>
<protein>
    <submittedName>
        <fullName evidence="5">CLUMA_CG015407, isoform A</fullName>
    </submittedName>
</protein>
<sequence>MPLPPSISMMNGLHPVPSIQMNGLPPAKRRPPRPIIRPITPSGGRSKPTDEVAVSKLPPASRSSRYIQSGRLKIPIIRSNTSEDLNDRRSMSHESSYVSRSPSPAYSQSTHRSGSSLSNYDSWRSSDSSRSRNTPRRQFPQSYIDHNLDIHEFYKMEQSPVVYDANLSFVLGMKQPLRQSMRASPAHSEKSTASNYLSDQISNFLRRTDHVMEEWSAMGKKKDDIVSYIERQREQNSLDRNVGRSKSATNILVRGFQLTKSQPSFRRSVSRDINEIPSDLIDDDDRTVCDEELSEMTVELAEEHSTSNLASERLEAEQSERLRLEKELDDHQQKYRNLQESSEKLEMELICAKSDLNGVLEEEDGDDEGSSSAYRLKYERVARELEFTKKRLHTQHEHDLEQLVGLKKQLEKKLADAYEEVEEQRQVVAQWKRKSQKMTNEMNDLRMLLEEQNSRNNLLEKRQRKFDSECQALQDTARQERQAKDRLSREKDVLIAEKFQLEQNLADTRLELELKEEKVSALNRELEELTFDGSTEEEIAQLKRSKLDFEKRCKEQEEELDEQAGQIQLLEQAKLRLEMNLETMRKDARREAQQRDEEIEEIRGSSYKKVKALECQLEQEHEERTLLVREKHELERRLNMLEDQDRAERAAEEAATQKLKKDLRKCKALLRDAQTQLERSKADGTGKAIIRQLRNQLEDAESARTVAIKARQTAESELSDLQTSLDEIQRAKYEADEKATAAQRDRAELQAQIDENDEEMSELMKKYSATVKQLTAEQSTITEYEIKISELESEKNSLKEQISELTSRLENFESIGDSSSNLHNKRLELRTKELESRLEFEQMTRARLEVQQNRLKDSIEKAQNEIAQFRTKEAHAQEALKKTQKSLRELRDEFHVISNREQEGVTKRKDLEKRLETSEAEAVSARSDLRLALQRIADLQQAMDGEFSGATESDDSDVSSDESELDMRLRPTSSASQSTVINRTPKSSLNDSTNGLSLTNNHNTNNFNTTNSYLSKSNISKASDERDNTPRITISTQPKAQGEVLSADIENQTNGSDTFV</sequence>
<dbReference type="Pfam" id="PF01576">
    <property type="entry name" value="Myosin_tail_1"/>
    <property type="match status" value="1"/>
</dbReference>
<dbReference type="GO" id="GO:0016460">
    <property type="term" value="C:myosin II complex"/>
    <property type="evidence" value="ECO:0007669"/>
    <property type="project" value="TreeGrafter"/>
</dbReference>
<feature type="compositionally biased region" description="Polar residues" evidence="3">
    <location>
        <begin position="971"/>
        <end position="991"/>
    </location>
</feature>
<feature type="compositionally biased region" description="Polar residues" evidence="3">
    <location>
        <begin position="1049"/>
        <end position="1060"/>
    </location>
</feature>
<dbReference type="GO" id="GO:0032982">
    <property type="term" value="C:myosin filament"/>
    <property type="evidence" value="ECO:0007669"/>
    <property type="project" value="TreeGrafter"/>
</dbReference>
<dbReference type="SUPFAM" id="SSF57997">
    <property type="entry name" value="Tropomyosin"/>
    <property type="match status" value="1"/>
</dbReference>
<feature type="compositionally biased region" description="Polar residues" evidence="3">
    <location>
        <begin position="1030"/>
        <end position="1039"/>
    </location>
</feature>
<dbReference type="Gene3D" id="1.20.5.340">
    <property type="match status" value="1"/>
</dbReference>
<dbReference type="InterPro" id="IPR002928">
    <property type="entry name" value="Myosin_tail"/>
</dbReference>
<dbReference type="STRING" id="568069.A0A1J1INW4"/>
<reference evidence="5 6" key="1">
    <citation type="submission" date="2015-04" db="EMBL/GenBank/DDBJ databases">
        <authorList>
            <person name="Syromyatnikov M.Y."/>
            <person name="Popov V.N."/>
        </authorList>
    </citation>
    <scope>NUCLEOTIDE SEQUENCE [LARGE SCALE GENOMIC DNA]</scope>
</reference>
<dbReference type="AlphaFoldDB" id="A0A1J1INW4"/>
<evidence type="ECO:0000256" key="3">
    <source>
        <dbReference type="SAM" id="MobiDB-lite"/>
    </source>
</evidence>
<feature type="region of interest" description="Disordered" evidence="3">
    <location>
        <begin position="78"/>
        <end position="140"/>
    </location>
</feature>
<gene>
    <name evidence="5" type="ORF">CLUMA_CG015407</name>
</gene>
<dbReference type="Proteomes" id="UP000183832">
    <property type="component" value="Unassembled WGS sequence"/>
</dbReference>
<dbReference type="PANTHER" id="PTHR45615:SF36">
    <property type="entry name" value="MYOSIN HEAVY CHAIN-LIKE, ISOFORM B-RELATED"/>
    <property type="match status" value="1"/>
</dbReference>
<dbReference type="EMBL" id="CVRI01000057">
    <property type="protein sequence ID" value="CRL01848.1"/>
    <property type="molecule type" value="Genomic_DNA"/>
</dbReference>
<accession>A0A1J1INW4</accession>
<evidence type="ECO:0000313" key="5">
    <source>
        <dbReference type="EMBL" id="CRL01848.1"/>
    </source>
</evidence>
<dbReference type="GO" id="GO:0051015">
    <property type="term" value="F:actin filament binding"/>
    <property type="evidence" value="ECO:0007669"/>
    <property type="project" value="TreeGrafter"/>
</dbReference>
<evidence type="ECO:0000256" key="1">
    <source>
        <dbReference type="ARBA" id="ARBA00023054"/>
    </source>
</evidence>
<dbReference type="PANTHER" id="PTHR45615">
    <property type="entry name" value="MYOSIN HEAVY CHAIN, NON-MUSCLE"/>
    <property type="match status" value="1"/>
</dbReference>
<keyword evidence="6" id="KW-1185">Reference proteome</keyword>
<dbReference type="OrthoDB" id="2914378at2759"/>
<evidence type="ECO:0000259" key="4">
    <source>
        <dbReference type="Pfam" id="PF01576"/>
    </source>
</evidence>
<feature type="compositionally biased region" description="Low complexity" evidence="3">
    <location>
        <begin position="992"/>
        <end position="1015"/>
    </location>
</feature>
<dbReference type="GO" id="GO:0005737">
    <property type="term" value="C:cytoplasm"/>
    <property type="evidence" value="ECO:0007669"/>
    <property type="project" value="TreeGrafter"/>
</dbReference>
<dbReference type="GO" id="GO:0031032">
    <property type="term" value="P:actomyosin structure organization"/>
    <property type="evidence" value="ECO:0007669"/>
    <property type="project" value="TreeGrafter"/>
</dbReference>
<keyword evidence="1 2" id="KW-0175">Coiled coil</keyword>
<evidence type="ECO:0000313" key="6">
    <source>
        <dbReference type="Proteomes" id="UP000183832"/>
    </source>
</evidence>
<feature type="compositionally biased region" description="Low complexity" evidence="3">
    <location>
        <begin position="115"/>
        <end position="132"/>
    </location>
</feature>
<feature type="region of interest" description="Disordered" evidence="3">
    <location>
        <begin position="946"/>
        <end position="1060"/>
    </location>
</feature>
<feature type="coiled-coil region" evidence="2">
    <location>
        <begin position="307"/>
        <end position="355"/>
    </location>
</feature>
<organism evidence="5 6">
    <name type="scientific">Clunio marinus</name>
    <dbReference type="NCBI Taxonomy" id="568069"/>
    <lineage>
        <taxon>Eukaryota</taxon>
        <taxon>Metazoa</taxon>
        <taxon>Ecdysozoa</taxon>
        <taxon>Arthropoda</taxon>
        <taxon>Hexapoda</taxon>
        <taxon>Insecta</taxon>
        <taxon>Pterygota</taxon>
        <taxon>Neoptera</taxon>
        <taxon>Endopterygota</taxon>
        <taxon>Diptera</taxon>
        <taxon>Nematocera</taxon>
        <taxon>Chironomoidea</taxon>
        <taxon>Chironomidae</taxon>
        <taxon>Clunio</taxon>
    </lineage>
</organism>
<feature type="region of interest" description="Disordered" evidence="3">
    <location>
        <begin position="1"/>
        <end position="65"/>
    </location>
</feature>
<feature type="coiled-coil region" evidence="2">
    <location>
        <begin position="393"/>
        <end position="928"/>
    </location>
</feature>